<dbReference type="Proteomes" id="UP001595704">
    <property type="component" value="Unassembled WGS sequence"/>
</dbReference>
<reference evidence="2" key="1">
    <citation type="journal article" date="2019" name="Int. J. Syst. Evol. Microbiol.">
        <title>The Global Catalogue of Microorganisms (GCM) 10K type strain sequencing project: providing services to taxonomists for standard genome sequencing and annotation.</title>
        <authorList>
            <consortium name="The Broad Institute Genomics Platform"/>
            <consortium name="The Broad Institute Genome Sequencing Center for Infectious Disease"/>
            <person name="Wu L."/>
            <person name="Ma J."/>
        </authorList>
    </citation>
    <scope>NUCLEOTIDE SEQUENCE [LARGE SCALE GENOMIC DNA]</scope>
    <source>
        <strain evidence="2">KCTC 42282</strain>
    </source>
</reference>
<dbReference type="Pfam" id="PF08282">
    <property type="entry name" value="Hydrolase_3"/>
    <property type="match status" value="1"/>
</dbReference>
<dbReference type="InterPro" id="IPR023214">
    <property type="entry name" value="HAD_sf"/>
</dbReference>
<dbReference type="RefSeq" id="WP_191317651.1">
    <property type="nucleotide sequence ID" value="NZ_BNCG01000001.1"/>
</dbReference>
<dbReference type="PANTHER" id="PTHR10000">
    <property type="entry name" value="PHOSPHOSERINE PHOSPHATASE"/>
    <property type="match status" value="1"/>
</dbReference>
<dbReference type="PANTHER" id="PTHR10000:SF8">
    <property type="entry name" value="HAD SUPERFAMILY HYDROLASE-LIKE, TYPE 3"/>
    <property type="match status" value="1"/>
</dbReference>
<gene>
    <name evidence="1" type="ORF">ACFONL_02415</name>
</gene>
<dbReference type="InterPro" id="IPR000150">
    <property type="entry name" value="Cof"/>
</dbReference>
<dbReference type="EMBL" id="JBHRYC010000023">
    <property type="protein sequence ID" value="MFC3636241.1"/>
    <property type="molecule type" value="Genomic_DNA"/>
</dbReference>
<keyword evidence="1" id="KW-0378">Hydrolase</keyword>
<sequence length="280" mass="29151">MTNDSQRRAPPGQLKWVVSDVDGTIVNRDKEVTEASRRAAQRLRAAGVGLTIASSRPPWGMRHVAEALQIDGPIAGFNGAVVVDANGKALRETRIPADAARAALDLLAAEKISAWLFTDSQWLVLDPDGPHVAHEQRTIKSDPAVVADFAPWAAQGCKIVGASDDYDHLADVARRMGALLGTSANSGLSQKYYLDVTPPGVDKGSAVAFVSEAFAIPAASIAVIGDMDNDVAMFRKAGFAIAMGNGSPAALAAADMITRSNNDDGFAAAMDALLGGGTEA</sequence>
<accession>A0ABV7UCB1</accession>
<dbReference type="Gene3D" id="3.40.50.1000">
    <property type="entry name" value="HAD superfamily/HAD-like"/>
    <property type="match status" value="1"/>
</dbReference>
<proteinExistence type="predicted"/>
<dbReference type="EC" id="3.1.3.-" evidence="1"/>
<dbReference type="SUPFAM" id="SSF56784">
    <property type="entry name" value="HAD-like"/>
    <property type="match status" value="1"/>
</dbReference>
<dbReference type="InterPro" id="IPR006379">
    <property type="entry name" value="HAD-SF_hydro_IIB"/>
</dbReference>
<dbReference type="NCBIfam" id="TIGR00099">
    <property type="entry name" value="Cof-subfamily"/>
    <property type="match status" value="1"/>
</dbReference>
<dbReference type="GO" id="GO:0016787">
    <property type="term" value="F:hydrolase activity"/>
    <property type="evidence" value="ECO:0007669"/>
    <property type="project" value="UniProtKB-KW"/>
</dbReference>
<evidence type="ECO:0000313" key="2">
    <source>
        <dbReference type="Proteomes" id="UP001595704"/>
    </source>
</evidence>
<protein>
    <submittedName>
        <fullName evidence="1">HAD family hydrolase</fullName>
        <ecNumber evidence="1">3.-.-.-</ecNumber>
        <ecNumber evidence="1">3.1.3.-</ecNumber>
    </submittedName>
</protein>
<dbReference type="NCBIfam" id="TIGR01484">
    <property type="entry name" value="HAD-SF-IIB"/>
    <property type="match status" value="1"/>
</dbReference>
<comment type="caution">
    <text evidence="1">The sequence shown here is derived from an EMBL/GenBank/DDBJ whole genome shotgun (WGS) entry which is preliminary data.</text>
</comment>
<name>A0ABV7UCB1_9HYPH</name>
<dbReference type="Gene3D" id="3.30.1240.10">
    <property type="match status" value="1"/>
</dbReference>
<organism evidence="1 2">
    <name type="scientific">Camelimonas fluminis</name>
    <dbReference type="NCBI Taxonomy" id="1576911"/>
    <lineage>
        <taxon>Bacteria</taxon>
        <taxon>Pseudomonadati</taxon>
        <taxon>Pseudomonadota</taxon>
        <taxon>Alphaproteobacteria</taxon>
        <taxon>Hyphomicrobiales</taxon>
        <taxon>Chelatococcaceae</taxon>
        <taxon>Camelimonas</taxon>
    </lineage>
</organism>
<dbReference type="SFLD" id="SFLDS00003">
    <property type="entry name" value="Haloacid_Dehalogenase"/>
    <property type="match status" value="1"/>
</dbReference>
<keyword evidence="2" id="KW-1185">Reference proteome</keyword>
<dbReference type="EC" id="3.-.-.-" evidence="1"/>
<dbReference type="SFLD" id="SFLDG01140">
    <property type="entry name" value="C2.B:_Phosphomannomutase_and_P"/>
    <property type="match status" value="1"/>
</dbReference>
<evidence type="ECO:0000313" key="1">
    <source>
        <dbReference type="EMBL" id="MFC3636241.1"/>
    </source>
</evidence>
<dbReference type="InterPro" id="IPR036412">
    <property type="entry name" value="HAD-like_sf"/>
</dbReference>